<sequence>MMRRRAPSSRVTLLVSRSPPNSPGVGLASCSSSASPSQYGLLM</sequence>
<feature type="compositionally biased region" description="Low complexity" evidence="1">
    <location>
        <begin position="28"/>
        <end position="37"/>
    </location>
</feature>
<feature type="region of interest" description="Disordered" evidence="1">
    <location>
        <begin position="1"/>
        <end position="43"/>
    </location>
</feature>
<name>A0A381W2A9_9ZZZZ</name>
<evidence type="ECO:0000256" key="1">
    <source>
        <dbReference type="SAM" id="MobiDB-lite"/>
    </source>
</evidence>
<dbReference type="AlphaFoldDB" id="A0A381W2A9"/>
<accession>A0A381W2A9</accession>
<evidence type="ECO:0000313" key="2">
    <source>
        <dbReference type="EMBL" id="SVA46685.1"/>
    </source>
</evidence>
<dbReference type="EMBL" id="UINC01010501">
    <property type="protein sequence ID" value="SVA46685.1"/>
    <property type="molecule type" value="Genomic_DNA"/>
</dbReference>
<gene>
    <name evidence="2" type="ORF">METZ01_LOCUS99539</name>
</gene>
<organism evidence="2">
    <name type="scientific">marine metagenome</name>
    <dbReference type="NCBI Taxonomy" id="408172"/>
    <lineage>
        <taxon>unclassified sequences</taxon>
        <taxon>metagenomes</taxon>
        <taxon>ecological metagenomes</taxon>
    </lineage>
</organism>
<reference evidence="2" key="1">
    <citation type="submission" date="2018-05" db="EMBL/GenBank/DDBJ databases">
        <authorList>
            <person name="Lanie J.A."/>
            <person name="Ng W.-L."/>
            <person name="Kazmierczak K.M."/>
            <person name="Andrzejewski T.M."/>
            <person name="Davidsen T.M."/>
            <person name="Wayne K.J."/>
            <person name="Tettelin H."/>
            <person name="Glass J.I."/>
            <person name="Rusch D."/>
            <person name="Podicherti R."/>
            <person name="Tsui H.-C.T."/>
            <person name="Winkler M.E."/>
        </authorList>
    </citation>
    <scope>NUCLEOTIDE SEQUENCE</scope>
</reference>
<dbReference type="PROSITE" id="PS51257">
    <property type="entry name" value="PROKAR_LIPOPROTEIN"/>
    <property type="match status" value="1"/>
</dbReference>
<proteinExistence type="predicted"/>
<protein>
    <submittedName>
        <fullName evidence="2">Uncharacterized protein</fullName>
    </submittedName>
</protein>